<name>A0A8C1FUZ8_CYPCA</name>
<accession>A0A8C1FUZ8</accession>
<evidence type="ECO:0000313" key="1">
    <source>
        <dbReference type="Ensembl" id="ENSCCRP00000097264.2"/>
    </source>
</evidence>
<dbReference type="Ensembl" id="ENSCCRT00000105551.2">
    <property type="protein sequence ID" value="ENSCCRP00000097264.2"/>
    <property type="gene ID" value="ENSCCRG00000052335.2"/>
</dbReference>
<dbReference type="Proteomes" id="UP001108240">
    <property type="component" value="Unplaced"/>
</dbReference>
<reference evidence="1" key="1">
    <citation type="submission" date="2025-08" db="UniProtKB">
        <authorList>
            <consortium name="Ensembl"/>
        </authorList>
    </citation>
    <scope>IDENTIFICATION</scope>
</reference>
<dbReference type="AlphaFoldDB" id="A0A8C1FUZ8"/>
<proteinExistence type="predicted"/>
<evidence type="ECO:0000313" key="2">
    <source>
        <dbReference type="Proteomes" id="UP001108240"/>
    </source>
</evidence>
<protein>
    <submittedName>
        <fullName evidence="1">Uncharacterized protein</fullName>
    </submittedName>
</protein>
<reference evidence="1" key="2">
    <citation type="submission" date="2025-09" db="UniProtKB">
        <authorList>
            <consortium name="Ensembl"/>
        </authorList>
    </citation>
    <scope>IDENTIFICATION</scope>
</reference>
<organism evidence="1 2">
    <name type="scientific">Cyprinus carpio carpio</name>
    <dbReference type="NCBI Taxonomy" id="630221"/>
    <lineage>
        <taxon>Eukaryota</taxon>
        <taxon>Metazoa</taxon>
        <taxon>Chordata</taxon>
        <taxon>Craniata</taxon>
        <taxon>Vertebrata</taxon>
        <taxon>Euteleostomi</taxon>
        <taxon>Actinopterygii</taxon>
        <taxon>Neopterygii</taxon>
        <taxon>Teleostei</taxon>
        <taxon>Ostariophysi</taxon>
        <taxon>Cypriniformes</taxon>
        <taxon>Cyprinidae</taxon>
        <taxon>Cyprininae</taxon>
        <taxon>Cyprinus</taxon>
    </lineage>
</organism>
<keyword evidence="2" id="KW-1185">Reference proteome</keyword>
<sequence length="149" mass="16601">PRIHKCSGAQDERGEHHLRQHIQEDSRNCHLHFPLDASARRDIQAPCTCSSLHTHTTVCEPFELQVSEKSLRRETCTPKRCTLQTKQSMKTKKRMTCSPGAYLSKVVPVVKSGAVAGQLVGVFSMYASDTGHDEVFPIATPRGRSSKFP</sequence>